<feature type="compositionally biased region" description="Low complexity" evidence="1">
    <location>
        <begin position="501"/>
        <end position="514"/>
    </location>
</feature>
<feature type="compositionally biased region" description="Basic and acidic residues" evidence="1">
    <location>
        <begin position="418"/>
        <end position="428"/>
    </location>
</feature>
<dbReference type="Proteomes" id="UP001175227">
    <property type="component" value="Unassembled WGS sequence"/>
</dbReference>
<feature type="compositionally biased region" description="Basic and acidic residues" evidence="1">
    <location>
        <begin position="356"/>
        <end position="371"/>
    </location>
</feature>
<feature type="compositionally biased region" description="Low complexity" evidence="1">
    <location>
        <begin position="804"/>
        <end position="821"/>
    </location>
</feature>
<feature type="compositionally biased region" description="Polar residues" evidence="1">
    <location>
        <begin position="1063"/>
        <end position="1073"/>
    </location>
</feature>
<feature type="compositionally biased region" description="Low complexity" evidence="1">
    <location>
        <begin position="1006"/>
        <end position="1019"/>
    </location>
</feature>
<feature type="compositionally biased region" description="Polar residues" evidence="1">
    <location>
        <begin position="1186"/>
        <end position="1196"/>
    </location>
</feature>
<feature type="region of interest" description="Disordered" evidence="1">
    <location>
        <begin position="217"/>
        <end position="428"/>
    </location>
</feature>
<feature type="compositionally biased region" description="Acidic residues" evidence="1">
    <location>
        <begin position="332"/>
        <end position="341"/>
    </location>
</feature>
<feature type="compositionally biased region" description="Low complexity" evidence="1">
    <location>
        <begin position="1197"/>
        <end position="1208"/>
    </location>
</feature>
<feature type="compositionally biased region" description="Polar residues" evidence="1">
    <location>
        <begin position="1102"/>
        <end position="1111"/>
    </location>
</feature>
<feature type="compositionally biased region" description="Low complexity" evidence="1">
    <location>
        <begin position="846"/>
        <end position="867"/>
    </location>
</feature>
<feature type="region of interest" description="Disordered" evidence="1">
    <location>
        <begin position="162"/>
        <end position="181"/>
    </location>
</feature>
<evidence type="ECO:0000313" key="2">
    <source>
        <dbReference type="EMBL" id="KAK0491371.1"/>
    </source>
</evidence>
<feature type="compositionally biased region" description="Basic and acidic residues" evidence="1">
    <location>
        <begin position="607"/>
        <end position="643"/>
    </location>
</feature>
<accession>A0AA39PVU7</accession>
<feature type="compositionally biased region" description="Acidic residues" evidence="1">
    <location>
        <begin position="372"/>
        <end position="385"/>
    </location>
</feature>
<protein>
    <submittedName>
        <fullName evidence="2">Uncharacterized protein</fullName>
    </submittedName>
</protein>
<feature type="region of interest" description="Disordered" evidence="1">
    <location>
        <begin position="493"/>
        <end position="1447"/>
    </location>
</feature>
<feature type="compositionally biased region" description="Polar residues" evidence="1">
    <location>
        <begin position="916"/>
        <end position="933"/>
    </location>
</feature>
<feature type="compositionally biased region" description="Basic residues" evidence="1">
    <location>
        <begin position="280"/>
        <end position="289"/>
    </location>
</feature>
<organism evidence="2 3">
    <name type="scientific">Armillaria novae-zelandiae</name>
    <dbReference type="NCBI Taxonomy" id="153914"/>
    <lineage>
        <taxon>Eukaryota</taxon>
        <taxon>Fungi</taxon>
        <taxon>Dikarya</taxon>
        <taxon>Basidiomycota</taxon>
        <taxon>Agaricomycotina</taxon>
        <taxon>Agaricomycetes</taxon>
        <taxon>Agaricomycetidae</taxon>
        <taxon>Agaricales</taxon>
        <taxon>Marasmiineae</taxon>
        <taxon>Physalacriaceae</taxon>
        <taxon>Armillaria</taxon>
    </lineage>
</organism>
<feature type="compositionally biased region" description="Polar residues" evidence="1">
    <location>
        <begin position="731"/>
        <end position="781"/>
    </location>
</feature>
<dbReference type="EMBL" id="JAUEPR010000001">
    <property type="protein sequence ID" value="KAK0491371.1"/>
    <property type="molecule type" value="Genomic_DNA"/>
</dbReference>
<comment type="caution">
    <text evidence="2">The sequence shown here is derived from an EMBL/GenBank/DDBJ whole genome shotgun (WGS) entry which is preliminary data.</text>
</comment>
<reference evidence="2" key="1">
    <citation type="submission" date="2023-06" db="EMBL/GenBank/DDBJ databases">
        <authorList>
            <consortium name="Lawrence Berkeley National Laboratory"/>
            <person name="Ahrendt S."/>
            <person name="Sahu N."/>
            <person name="Indic B."/>
            <person name="Wong-Bajracharya J."/>
            <person name="Merenyi Z."/>
            <person name="Ke H.-M."/>
            <person name="Monk M."/>
            <person name="Kocsube S."/>
            <person name="Drula E."/>
            <person name="Lipzen A."/>
            <person name="Balint B."/>
            <person name="Henrissat B."/>
            <person name="Andreopoulos B."/>
            <person name="Martin F.M."/>
            <person name="Harder C.B."/>
            <person name="Rigling D."/>
            <person name="Ford K.L."/>
            <person name="Foster G.D."/>
            <person name="Pangilinan J."/>
            <person name="Papanicolaou A."/>
            <person name="Barry K."/>
            <person name="LaButti K."/>
            <person name="Viragh M."/>
            <person name="Koriabine M."/>
            <person name="Yan M."/>
            <person name="Riley R."/>
            <person name="Champramary S."/>
            <person name="Plett K.L."/>
            <person name="Tsai I.J."/>
            <person name="Slot J."/>
            <person name="Sipos G."/>
            <person name="Plett J."/>
            <person name="Nagy L.G."/>
            <person name="Grigoriev I.V."/>
        </authorList>
    </citation>
    <scope>NUCLEOTIDE SEQUENCE</scope>
    <source>
        <strain evidence="2">ICMP 16352</strain>
    </source>
</reference>
<feature type="compositionally biased region" description="Polar residues" evidence="1">
    <location>
        <begin position="1256"/>
        <end position="1280"/>
    </location>
</feature>
<feature type="compositionally biased region" description="Low complexity" evidence="1">
    <location>
        <begin position="1405"/>
        <end position="1426"/>
    </location>
</feature>
<evidence type="ECO:0000313" key="3">
    <source>
        <dbReference type="Proteomes" id="UP001175227"/>
    </source>
</evidence>
<gene>
    <name evidence="2" type="ORF">IW261DRAFT_1602077</name>
</gene>
<feature type="compositionally biased region" description="Low complexity" evidence="1">
    <location>
        <begin position="893"/>
        <end position="911"/>
    </location>
</feature>
<evidence type="ECO:0000256" key="1">
    <source>
        <dbReference type="SAM" id="MobiDB-lite"/>
    </source>
</evidence>
<feature type="compositionally biased region" description="Low complexity" evidence="1">
    <location>
        <begin position="1112"/>
        <end position="1133"/>
    </location>
</feature>
<feature type="compositionally biased region" description="Polar residues" evidence="1">
    <location>
        <begin position="881"/>
        <end position="890"/>
    </location>
</feature>
<feature type="compositionally biased region" description="Low complexity" evidence="1">
    <location>
        <begin position="679"/>
        <end position="721"/>
    </location>
</feature>
<feature type="compositionally biased region" description="Polar residues" evidence="1">
    <location>
        <begin position="1368"/>
        <end position="1387"/>
    </location>
</feature>
<feature type="compositionally biased region" description="Acidic residues" evidence="1">
    <location>
        <begin position="299"/>
        <end position="310"/>
    </location>
</feature>
<sequence length="1447" mass="150074">MADDFADILGSDSLPVRREFSPSAWSGMSLLKYTGWALGAAVTYVVLVLGWNSFSRARERSYRLSMRRRHGIPDNDHRPFNVAYAAVQRSRQDKERPIPAQRSQENVNMQTAHEARPAQAEQVVRNRGEGHSIPQPQAASPSKFPGQYTSSTTEQLYPSLPASEAVPLTPPPPPASTPANRVVFADGYNTSALHIGVPTFAERPLRKTNGILKPANARRKRGLEEEPIVVDNSKKTRVEGGELIDGDEEAGWQNSPSGLTRGNKRSFGDEDDNEEVTLSKRAREKRPRQVSRDHRPIASDEDMEVDEDEVMEVRTTPRGRKRDRVEAGPSFEGEEDEEPAEVEPKSRGRKRRNKRRSDVGVKARGTKRERDIDDVEMLDEAEESFADVSRKKRGKRAQIVQEDEDEDDHYADISIDVSPDRSKGREIGEEWESNGVRYKVGLNGQRLRQALVKKAGQRYIMPKDSQHPDREANIEVCVEKWLTEEEFREAKQQRLLAWQDSTPSKSSEPSTPSSEVPPSPSSGKHLLWDSTGSPKPNSPKDPFNKPSSQQSQSALRQSVATTVGLQPTFRRRIASNFTPASPSPTPPSPGLADSTNGSPRRAQKGYSKWEKQDLEAKAMMKMREANQKKREEKEALDRLEKEKKQKLKASLTPQPTIPVISVTKPAEESAAPKNTFNMGGAASGSPAKPAFSLASAAPLGSAPQPSLSSAPPLGSTPAPSLMSAPPLGSTPAANSTPSGSASKPAATNNPFFKQVPTSGTNKAAFSFPPTTSSPLAMNSPTKAPEKPNAPGLGFPSAINPTPAPASVSTPATSSTPAQPATKFSFSQNVSTPSSAPTNSLLARMGPPQQQQQPQQQSTPAPASQPVQKPQTFSFGTPPPMQSGTVSSSFFNKPAEPTSTPAPAATPALTPAKFNFSAPSPTKPNATSSLSNALGSAPQAGGSKPAEPSSNFGAFSFAKPPTTGTGSGVSNPNPSPSSGAPGSASQVSGSKPPEPSSNFGTFSFAKPPTTGNGTNPNPFGAATPGKFNFGTKESAPTLAPTSAFGAQGQTTLGTSKELIPASLTGPTASSSSADKSPFDAPKESTAASVPTSTPAFGGFGALGNTSFGASKESTPAPAAPSSTPAAPTFSFAPPGRSAFGTPKESTPASTKPAASPFGAFGPSTFDTPKESTPAPTKPAASPFGAFGQSTTFGTPKESTPASSTPATSAFGGFGGADKSKAFGTFGSKPAFGSGPSSTFGKSGVFGAAAEKEKETSGSDSGANGTTSALTIGSSAFSSPFGKQSGGSGTPSSAFGTSGAFGAAAAKGIEASGAESSSAQANGPTFGSTSSPSPFSKPTQIGSSGTQSSAFGTSSAFGAAATKGTEASGPESSSAQTTTATFGSTSSPSPFGKPTSDTPKPVFSFATPGTTTPTPPGGAFSFASKSTAFGGGSGSTTPSVFGAQATEKK</sequence>
<feature type="region of interest" description="Disordered" evidence="1">
    <location>
        <begin position="87"/>
        <end position="154"/>
    </location>
</feature>
<proteinExistence type="predicted"/>
<name>A0AA39PVU7_9AGAR</name>
<feature type="compositionally biased region" description="Polar residues" evidence="1">
    <location>
        <begin position="823"/>
        <end position="840"/>
    </location>
</feature>
<feature type="compositionally biased region" description="Low complexity" evidence="1">
    <location>
        <begin position="1169"/>
        <end position="1181"/>
    </location>
</feature>
<feature type="compositionally biased region" description="Low complexity" evidence="1">
    <location>
        <begin position="967"/>
        <end position="989"/>
    </location>
</feature>
<keyword evidence="3" id="KW-1185">Reference proteome</keyword>
<feature type="compositionally biased region" description="Polar residues" evidence="1">
    <location>
        <begin position="554"/>
        <end position="565"/>
    </location>
</feature>
<feature type="compositionally biased region" description="Low complexity" evidence="1">
    <location>
        <begin position="1290"/>
        <end position="1363"/>
    </location>
</feature>
<feature type="compositionally biased region" description="Polar residues" evidence="1">
    <location>
        <begin position="101"/>
        <end position="111"/>
    </location>
</feature>
<feature type="compositionally biased region" description="Polar residues" evidence="1">
    <location>
        <begin position="1084"/>
        <end position="1093"/>
    </location>
</feature>